<sequence length="120" mass="12650">MPKVMKDVVHPLGAGELSMARAVVRSTGGFTLGLSLATAYGLLELLVEGRSPWGCLVGTLTLAAFLSLGMAFSRQVRVTVFLLLPQAFSSELGTQWSGVGRGAGAEAGRVLGRGWLREIF</sequence>
<evidence type="ECO:0000313" key="2">
    <source>
        <dbReference type="Proteomes" id="UP000694856"/>
    </source>
</evidence>
<keyword evidence="2" id="KW-1185">Reference proteome</keyword>
<reference evidence="3" key="1">
    <citation type="submission" date="2025-08" db="UniProtKB">
        <authorList>
            <consortium name="RefSeq"/>
        </authorList>
    </citation>
    <scope>IDENTIFICATION</scope>
    <source>
        <tissue evidence="3">Ear skin</tissue>
    </source>
</reference>
<evidence type="ECO:0000256" key="1">
    <source>
        <dbReference type="SAM" id="Phobius"/>
    </source>
</evidence>
<accession>A0A8B8RQL5</accession>
<evidence type="ECO:0000313" key="3">
    <source>
        <dbReference type="RefSeq" id="XP_032320037.1"/>
    </source>
</evidence>
<keyword evidence="1" id="KW-1133">Transmembrane helix</keyword>
<dbReference type="PANTHER" id="PTHR21041:SF6">
    <property type="entry name" value="DC-STAMP DOMAIN-CONTAINING PROTEIN 2"/>
    <property type="match status" value="1"/>
</dbReference>
<dbReference type="GeneID" id="116658713"/>
<proteinExistence type="predicted"/>
<dbReference type="PANTHER" id="PTHR21041">
    <property type="entry name" value="DENDRITIC CELL-SPECIFIC TRANSMEMBRANE PROTEIN"/>
    <property type="match status" value="1"/>
</dbReference>
<dbReference type="Proteomes" id="UP000694856">
    <property type="component" value="Chromosome 21"/>
</dbReference>
<organism evidence="2 3">
    <name type="scientific">Camelus ferus</name>
    <name type="common">Wild bactrian camel</name>
    <name type="synonym">Camelus bactrianus ferus</name>
    <dbReference type="NCBI Taxonomy" id="419612"/>
    <lineage>
        <taxon>Eukaryota</taxon>
        <taxon>Metazoa</taxon>
        <taxon>Chordata</taxon>
        <taxon>Craniata</taxon>
        <taxon>Vertebrata</taxon>
        <taxon>Euteleostomi</taxon>
        <taxon>Mammalia</taxon>
        <taxon>Eutheria</taxon>
        <taxon>Laurasiatheria</taxon>
        <taxon>Artiodactyla</taxon>
        <taxon>Tylopoda</taxon>
        <taxon>Camelidae</taxon>
        <taxon>Camelus</taxon>
    </lineage>
</organism>
<feature type="transmembrane region" description="Helical" evidence="1">
    <location>
        <begin position="51"/>
        <end position="72"/>
    </location>
</feature>
<gene>
    <name evidence="3" type="primary">LOC116658713</name>
</gene>
<dbReference type="KEGG" id="cfr:116658713"/>
<dbReference type="RefSeq" id="XP_032320037.1">
    <property type="nucleotide sequence ID" value="XM_032464146.1"/>
</dbReference>
<protein>
    <submittedName>
        <fullName evidence="3">DC-STAMP domain-containing protein 2-like</fullName>
    </submittedName>
</protein>
<keyword evidence="1" id="KW-0812">Transmembrane</keyword>
<dbReference type="InterPro" id="IPR051856">
    <property type="entry name" value="CSR-E3_Ligase_Protein"/>
</dbReference>
<name>A0A8B8RQL5_CAMFR</name>
<dbReference type="AlphaFoldDB" id="A0A8B8RQL5"/>
<keyword evidence="1" id="KW-0472">Membrane</keyword>